<proteinExistence type="predicted"/>
<accession>A0A9N9BLQ9</accession>
<dbReference type="AlphaFoldDB" id="A0A9N9BLQ9"/>
<protein>
    <submittedName>
        <fullName evidence="1">6157_t:CDS:1</fullName>
    </submittedName>
</protein>
<gene>
    <name evidence="1" type="ORF">ALEPTO_LOCUS6720</name>
</gene>
<name>A0A9N9BLQ9_9GLOM</name>
<comment type="caution">
    <text evidence="1">The sequence shown here is derived from an EMBL/GenBank/DDBJ whole genome shotgun (WGS) entry which is preliminary data.</text>
</comment>
<reference evidence="1" key="1">
    <citation type="submission" date="2021-06" db="EMBL/GenBank/DDBJ databases">
        <authorList>
            <person name="Kallberg Y."/>
            <person name="Tangrot J."/>
            <person name="Rosling A."/>
        </authorList>
    </citation>
    <scope>NUCLEOTIDE SEQUENCE</scope>
    <source>
        <strain evidence="1">FL130A</strain>
    </source>
</reference>
<organism evidence="1 2">
    <name type="scientific">Ambispora leptoticha</name>
    <dbReference type="NCBI Taxonomy" id="144679"/>
    <lineage>
        <taxon>Eukaryota</taxon>
        <taxon>Fungi</taxon>
        <taxon>Fungi incertae sedis</taxon>
        <taxon>Mucoromycota</taxon>
        <taxon>Glomeromycotina</taxon>
        <taxon>Glomeromycetes</taxon>
        <taxon>Archaeosporales</taxon>
        <taxon>Ambisporaceae</taxon>
        <taxon>Ambispora</taxon>
    </lineage>
</organism>
<evidence type="ECO:0000313" key="1">
    <source>
        <dbReference type="EMBL" id="CAG8568910.1"/>
    </source>
</evidence>
<evidence type="ECO:0000313" key="2">
    <source>
        <dbReference type="Proteomes" id="UP000789508"/>
    </source>
</evidence>
<dbReference type="Proteomes" id="UP000789508">
    <property type="component" value="Unassembled WGS sequence"/>
</dbReference>
<sequence length="43" mass="4796">MPVYHLFFLRSTCPFAAGTEVDAVRAVYVRRGAEISYDADTSL</sequence>
<keyword evidence="2" id="KW-1185">Reference proteome</keyword>
<dbReference type="EMBL" id="CAJVPS010002447">
    <property type="protein sequence ID" value="CAG8568910.1"/>
    <property type="molecule type" value="Genomic_DNA"/>
</dbReference>